<protein>
    <recommendedName>
        <fullName evidence="2">SHS2 domain-containing protein</fullName>
    </recommendedName>
</protein>
<dbReference type="InterPro" id="IPR043129">
    <property type="entry name" value="ATPase_NBD"/>
</dbReference>
<dbReference type="GO" id="GO:0009898">
    <property type="term" value="C:cytoplasmic side of plasma membrane"/>
    <property type="evidence" value="ECO:0007669"/>
    <property type="project" value="TreeGrafter"/>
</dbReference>
<dbReference type="Gene3D" id="3.30.420.40">
    <property type="match status" value="1"/>
</dbReference>
<name>X1LL61_9ZZZZ</name>
<reference evidence="1" key="1">
    <citation type="journal article" date="2014" name="Front. Microbiol.">
        <title>High frequency of phylogenetically diverse reductive dehalogenase-homologous genes in deep subseafloor sedimentary metagenomes.</title>
        <authorList>
            <person name="Kawai M."/>
            <person name="Futagami T."/>
            <person name="Toyoda A."/>
            <person name="Takaki Y."/>
            <person name="Nishi S."/>
            <person name="Hori S."/>
            <person name="Arai W."/>
            <person name="Tsubouchi T."/>
            <person name="Morono Y."/>
            <person name="Uchiyama I."/>
            <person name="Ito T."/>
            <person name="Fujiyama A."/>
            <person name="Inagaki F."/>
            <person name="Takami H."/>
        </authorList>
    </citation>
    <scope>NUCLEOTIDE SEQUENCE</scope>
    <source>
        <strain evidence="1">Expedition CK06-06</strain>
    </source>
</reference>
<organism evidence="1">
    <name type="scientific">marine sediment metagenome</name>
    <dbReference type="NCBI Taxonomy" id="412755"/>
    <lineage>
        <taxon>unclassified sequences</taxon>
        <taxon>metagenomes</taxon>
        <taxon>ecological metagenomes</taxon>
    </lineage>
</organism>
<dbReference type="InterPro" id="IPR050696">
    <property type="entry name" value="FtsA/MreB"/>
</dbReference>
<dbReference type="AlphaFoldDB" id="X1LL61"/>
<dbReference type="Pfam" id="PF14450">
    <property type="entry name" value="FtsA"/>
    <property type="match status" value="1"/>
</dbReference>
<gene>
    <name evidence="1" type="ORF">S06H3_35054</name>
</gene>
<dbReference type="GO" id="GO:0051301">
    <property type="term" value="P:cell division"/>
    <property type="evidence" value="ECO:0007669"/>
    <property type="project" value="TreeGrafter"/>
</dbReference>
<feature type="non-terminal residue" evidence="1">
    <location>
        <position position="1"/>
    </location>
</feature>
<comment type="caution">
    <text evidence="1">The sequence shown here is derived from an EMBL/GenBank/DDBJ whole genome shotgun (WGS) entry which is preliminary data.</text>
</comment>
<dbReference type="SUPFAM" id="SSF53067">
    <property type="entry name" value="Actin-like ATPase domain"/>
    <property type="match status" value="1"/>
</dbReference>
<sequence length="170" mass="18893">ITNDIAIGLRTEIATAERIKREFGSFDLSSRKGKTKKGKIKKEKIEIPDEGLSFSKIFLKNIIESRVSEIFLEVAKDLKRISKKTILPAGVILTGGGASLPGLIKFGKQKFELPCYLAKPEEIPVLEDPAFYTCAGVLLSGFDFQEGKREKLAGEGIKTKFKKIFKIFLP</sequence>
<proteinExistence type="predicted"/>
<dbReference type="PANTHER" id="PTHR32432:SF4">
    <property type="entry name" value="CELL DIVISION PROTEIN FTSA"/>
    <property type="match status" value="1"/>
</dbReference>
<evidence type="ECO:0008006" key="2">
    <source>
        <dbReference type="Google" id="ProtNLM"/>
    </source>
</evidence>
<accession>X1LL61</accession>
<evidence type="ECO:0000313" key="1">
    <source>
        <dbReference type="EMBL" id="GAI20102.1"/>
    </source>
</evidence>
<dbReference type="PANTHER" id="PTHR32432">
    <property type="entry name" value="CELL DIVISION PROTEIN FTSA-RELATED"/>
    <property type="match status" value="1"/>
</dbReference>
<dbReference type="GO" id="GO:0032153">
    <property type="term" value="C:cell division site"/>
    <property type="evidence" value="ECO:0007669"/>
    <property type="project" value="TreeGrafter"/>
</dbReference>
<dbReference type="EMBL" id="BARV01021112">
    <property type="protein sequence ID" value="GAI20102.1"/>
    <property type="molecule type" value="Genomic_DNA"/>
</dbReference>